<feature type="region of interest" description="Disordered" evidence="1">
    <location>
        <begin position="344"/>
        <end position="365"/>
    </location>
</feature>
<keyword evidence="2" id="KW-0732">Signal</keyword>
<dbReference type="AlphaFoldDB" id="A0AAU9F2M5"/>
<evidence type="ECO:0000313" key="4">
    <source>
        <dbReference type="Proteomes" id="UP001500889"/>
    </source>
</evidence>
<gene>
    <name evidence="3" type="ORF">DMAD_10083</name>
</gene>
<dbReference type="Proteomes" id="UP001500889">
    <property type="component" value="Chromosome O"/>
</dbReference>
<accession>A0AAU9F2M5</accession>
<feature type="region of interest" description="Disordered" evidence="1">
    <location>
        <begin position="47"/>
        <end position="71"/>
    </location>
</feature>
<dbReference type="EMBL" id="AP029263">
    <property type="protein sequence ID" value="BFF91919.1"/>
    <property type="molecule type" value="Genomic_DNA"/>
</dbReference>
<evidence type="ECO:0000313" key="3">
    <source>
        <dbReference type="EMBL" id="BFF91919.1"/>
    </source>
</evidence>
<organism evidence="3 4">
    <name type="scientific">Drosophila madeirensis</name>
    <name type="common">Fruit fly</name>
    <dbReference type="NCBI Taxonomy" id="30013"/>
    <lineage>
        <taxon>Eukaryota</taxon>
        <taxon>Metazoa</taxon>
        <taxon>Ecdysozoa</taxon>
        <taxon>Arthropoda</taxon>
        <taxon>Hexapoda</taxon>
        <taxon>Insecta</taxon>
        <taxon>Pterygota</taxon>
        <taxon>Neoptera</taxon>
        <taxon>Endopterygota</taxon>
        <taxon>Diptera</taxon>
        <taxon>Brachycera</taxon>
        <taxon>Muscomorpha</taxon>
        <taxon>Ephydroidea</taxon>
        <taxon>Drosophilidae</taxon>
        <taxon>Drosophila</taxon>
        <taxon>Sophophora</taxon>
    </lineage>
</organism>
<feature type="signal peptide" evidence="2">
    <location>
        <begin position="1"/>
        <end position="27"/>
    </location>
</feature>
<reference evidence="3 4" key="1">
    <citation type="submission" date="2024-02" db="EMBL/GenBank/DDBJ databases">
        <title>A chromosome-level genome assembly of Drosophila madeirensis, a fruit fly species endemic to Madeira island.</title>
        <authorList>
            <person name="Tomihara K."/>
            <person name="Llopart A."/>
            <person name="Yamamoto D."/>
        </authorList>
    </citation>
    <scope>NUCLEOTIDE SEQUENCE [LARGE SCALE GENOMIC DNA]</scope>
    <source>
        <strain evidence="3 4">RF1</strain>
    </source>
</reference>
<feature type="chain" id="PRO_5043482333" evidence="2">
    <location>
        <begin position="28"/>
        <end position="495"/>
    </location>
</feature>
<sequence length="495" mass="56471">MSEHISRDYLWLCTLLLICALLQVALCQPYQVPHRCSNRLESALENMRRRSIQTKSSTDRTRSRSMWQPPAQSPYQLYHSFYGQHSDPEDDFYNAGGSYNSGRGYHAKLLHRNGRPYPFADSTAALELEELLSGHQKQQQQQQQQQYQQQQHHGHRQPHKLDISRVEVEDLKVRVPPAKSAARWVEIDKCKFSTENSTLDTRLIFPDLTLSGKVVMQPMGGRCHMILRLRHAGIEFRTVPLGMETAGSGQLPHTYEQSRRLSASSVRTDSHFAEPGFISVFAHGCQGPTGIRLRQSSKRRFGYGAGTAPQVELGEPHVIMGTTRPQPQRWGKYHKPDFDIRLDQTTQRDKSLELGSDSRGQDSSEFVDVNGDNFYRRKFNKRRRRRRRFADSGATENFVDQMSFNEDVLHFEDEQLQQMVEPDARAFADIFSASGGAGGHSGDRDELVGEAMSHELEKLFSMGVRGLLTTYMQRALQPAIKETLMENMGYTLSYG</sequence>
<evidence type="ECO:0000256" key="1">
    <source>
        <dbReference type="SAM" id="MobiDB-lite"/>
    </source>
</evidence>
<feature type="region of interest" description="Disordered" evidence="1">
    <location>
        <begin position="133"/>
        <end position="159"/>
    </location>
</feature>
<protein>
    <submittedName>
        <fullName evidence="3">Uncharacterized protein</fullName>
    </submittedName>
</protein>
<proteinExistence type="predicted"/>
<keyword evidence="4" id="KW-1185">Reference proteome</keyword>
<feature type="compositionally biased region" description="Low complexity" evidence="1">
    <location>
        <begin position="135"/>
        <end position="151"/>
    </location>
</feature>
<name>A0AAU9F2M5_DROMD</name>
<evidence type="ECO:0000256" key="2">
    <source>
        <dbReference type="SAM" id="SignalP"/>
    </source>
</evidence>